<dbReference type="Gene3D" id="3.40.50.300">
    <property type="entry name" value="P-loop containing nucleotide triphosphate hydrolases"/>
    <property type="match status" value="1"/>
</dbReference>
<evidence type="ECO:0000313" key="6">
    <source>
        <dbReference type="EMBL" id="KPL80585.1"/>
    </source>
</evidence>
<comment type="caution">
    <text evidence="6">The sequence shown here is derived from an EMBL/GenBank/DDBJ whole genome shotgun (WGS) entry which is preliminary data.</text>
</comment>
<keyword evidence="7" id="KW-1185">Reference proteome</keyword>
<dbReference type="Pfam" id="PF00005">
    <property type="entry name" value="ABC_tran"/>
    <property type="match status" value="1"/>
</dbReference>
<dbReference type="Proteomes" id="UP000050417">
    <property type="component" value="Unassembled WGS sequence"/>
</dbReference>
<evidence type="ECO:0000256" key="4">
    <source>
        <dbReference type="ARBA" id="ARBA00022840"/>
    </source>
</evidence>
<dbReference type="SMART" id="SM00382">
    <property type="entry name" value="AAA"/>
    <property type="match status" value="1"/>
</dbReference>
<name>A0A0P6XXF6_9CHLR</name>
<protein>
    <recommendedName>
        <fullName evidence="5">ABC transporter domain-containing protein</fullName>
    </recommendedName>
</protein>
<keyword evidence="2" id="KW-0813">Transport</keyword>
<proteinExistence type="inferred from homology"/>
<dbReference type="GO" id="GO:0016887">
    <property type="term" value="F:ATP hydrolysis activity"/>
    <property type="evidence" value="ECO:0007669"/>
    <property type="project" value="InterPro"/>
</dbReference>
<sequence>MIEPVIEVTQLTHQYNGHAALDQLSFSAQKGTVVGLLGPNGAGKTTTVRLLNGLFPPTSGQMRVLGFDPARQGGELRRRTGVLTETPALYERLTARQNLAFFGTLCGLSAAEVSARAQELLDFFELRERANDRVQTYSKGMKQRLAIARALLNRPQILFLDEPTSGLDPEASQQVHELIANIRDQDGQTVILCTHNLFEAERLCDKMGILNRGRLLDFGSLTELRQRHAPGLWLQVRFYQSAPAAIPSISGLMEAVMENELTWRLKVSEEAVVPALVSQMAASGAQILSLQPQSLSLEDVYFKLQNAQKEGVQ</sequence>
<dbReference type="InterPro" id="IPR003593">
    <property type="entry name" value="AAA+_ATPase"/>
</dbReference>
<dbReference type="InterPro" id="IPR017871">
    <property type="entry name" value="ABC_transporter-like_CS"/>
</dbReference>
<dbReference type="PROSITE" id="PS00211">
    <property type="entry name" value="ABC_TRANSPORTER_1"/>
    <property type="match status" value="1"/>
</dbReference>
<comment type="similarity">
    <text evidence="1">Belongs to the ABC transporter superfamily.</text>
</comment>
<dbReference type="InterPro" id="IPR050763">
    <property type="entry name" value="ABC_transporter_ATP-binding"/>
</dbReference>
<evidence type="ECO:0000256" key="2">
    <source>
        <dbReference type="ARBA" id="ARBA00022448"/>
    </source>
</evidence>
<dbReference type="AlphaFoldDB" id="A0A0P6XXF6"/>
<dbReference type="InterPro" id="IPR027417">
    <property type="entry name" value="P-loop_NTPase"/>
</dbReference>
<reference evidence="6 7" key="1">
    <citation type="submission" date="2015-07" db="EMBL/GenBank/DDBJ databases">
        <title>Genome sequence of Ornatilinea apprima DSM 23815.</title>
        <authorList>
            <person name="Hemp J."/>
            <person name="Ward L.M."/>
            <person name="Pace L.A."/>
            <person name="Fischer W.W."/>
        </authorList>
    </citation>
    <scope>NUCLEOTIDE SEQUENCE [LARGE SCALE GENOMIC DNA]</scope>
    <source>
        <strain evidence="6 7">P3M-1</strain>
    </source>
</reference>
<feature type="domain" description="ABC transporter" evidence="5">
    <location>
        <begin position="6"/>
        <end position="237"/>
    </location>
</feature>
<gene>
    <name evidence="6" type="ORF">ADN00_01715</name>
</gene>
<keyword evidence="4" id="KW-0067">ATP-binding</keyword>
<dbReference type="PANTHER" id="PTHR42711:SF5">
    <property type="entry name" value="ABC TRANSPORTER ATP-BINDING PROTEIN NATA"/>
    <property type="match status" value="1"/>
</dbReference>
<dbReference type="OrthoDB" id="9804819at2"/>
<evidence type="ECO:0000259" key="5">
    <source>
        <dbReference type="PROSITE" id="PS50893"/>
    </source>
</evidence>
<dbReference type="CDD" id="cd03230">
    <property type="entry name" value="ABC_DR_subfamily_A"/>
    <property type="match status" value="1"/>
</dbReference>
<evidence type="ECO:0000256" key="3">
    <source>
        <dbReference type="ARBA" id="ARBA00022741"/>
    </source>
</evidence>
<dbReference type="RefSeq" id="WP_075061232.1">
    <property type="nucleotide sequence ID" value="NZ_LGCL01000004.1"/>
</dbReference>
<keyword evidence="3" id="KW-0547">Nucleotide-binding</keyword>
<organism evidence="6 7">
    <name type="scientific">Ornatilinea apprima</name>
    <dbReference type="NCBI Taxonomy" id="1134406"/>
    <lineage>
        <taxon>Bacteria</taxon>
        <taxon>Bacillati</taxon>
        <taxon>Chloroflexota</taxon>
        <taxon>Anaerolineae</taxon>
        <taxon>Anaerolineales</taxon>
        <taxon>Anaerolineaceae</taxon>
        <taxon>Ornatilinea</taxon>
    </lineage>
</organism>
<dbReference type="PROSITE" id="PS50893">
    <property type="entry name" value="ABC_TRANSPORTER_2"/>
    <property type="match status" value="1"/>
</dbReference>
<evidence type="ECO:0000313" key="7">
    <source>
        <dbReference type="Proteomes" id="UP000050417"/>
    </source>
</evidence>
<dbReference type="InterPro" id="IPR003439">
    <property type="entry name" value="ABC_transporter-like_ATP-bd"/>
</dbReference>
<dbReference type="STRING" id="1134406.ADN00_01715"/>
<dbReference type="EMBL" id="LGCL01000004">
    <property type="protein sequence ID" value="KPL80585.1"/>
    <property type="molecule type" value="Genomic_DNA"/>
</dbReference>
<dbReference type="PANTHER" id="PTHR42711">
    <property type="entry name" value="ABC TRANSPORTER ATP-BINDING PROTEIN"/>
    <property type="match status" value="1"/>
</dbReference>
<dbReference type="SUPFAM" id="SSF52540">
    <property type="entry name" value="P-loop containing nucleoside triphosphate hydrolases"/>
    <property type="match status" value="1"/>
</dbReference>
<accession>A0A0P6XXF6</accession>
<evidence type="ECO:0000256" key="1">
    <source>
        <dbReference type="ARBA" id="ARBA00005417"/>
    </source>
</evidence>
<dbReference type="GO" id="GO:0005524">
    <property type="term" value="F:ATP binding"/>
    <property type="evidence" value="ECO:0007669"/>
    <property type="project" value="UniProtKB-KW"/>
</dbReference>